<dbReference type="AlphaFoldDB" id="A0AAF1KWC3"/>
<evidence type="ECO:0000259" key="2">
    <source>
        <dbReference type="PROSITE" id="PS50943"/>
    </source>
</evidence>
<dbReference type="RefSeq" id="WP_111220535.1">
    <property type="nucleotide sequence ID" value="NZ_CP117255.1"/>
</dbReference>
<dbReference type="GO" id="GO:0003677">
    <property type="term" value="F:DNA binding"/>
    <property type="evidence" value="ECO:0007669"/>
    <property type="project" value="InterPro"/>
</dbReference>
<dbReference type="CDD" id="cd00093">
    <property type="entry name" value="HTH_XRE"/>
    <property type="match status" value="1"/>
</dbReference>
<feature type="region of interest" description="Disordered" evidence="1">
    <location>
        <begin position="70"/>
        <end position="96"/>
    </location>
</feature>
<protein>
    <submittedName>
        <fullName evidence="3">Helix-turn-helix transcriptional regulator</fullName>
    </submittedName>
</protein>
<feature type="domain" description="HTH cro/C1-type" evidence="2">
    <location>
        <begin position="7"/>
        <end position="61"/>
    </location>
</feature>
<dbReference type="SUPFAM" id="SSF47413">
    <property type="entry name" value="lambda repressor-like DNA-binding domains"/>
    <property type="match status" value="1"/>
</dbReference>
<sequence length="96" mass="9858">MITAAQIRAARAMTGLSLQQLADAARLTSAEVEAIETGARTANSHAVSAIRAALESSGIQFLADGSQDGGGAGLRLKHTHGDEGTRPENLNSTNDD</sequence>
<dbReference type="InterPro" id="IPR001387">
    <property type="entry name" value="Cro/C1-type_HTH"/>
</dbReference>
<name>A0AAF1KWC3_9HYPH</name>
<dbReference type="Proteomes" id="UP000249499">
    <property type="component" value="Chromosome"/>
</dbReference>
<dbReference type="Gene3D" id="1.10.260.40">
    <property type="entry name" value="lambda repressor-like DNA-binding domains"/>
    <property type="match status" value="1"/>
</dbReference>
<dbReference type="KEGG" id="rtu:PR017_04740"/>
<proteinExistence type="predicted"/>
<organism evidence="3 4">
    <name type="scientific">Rhizobium tumorigenes</name>
    <dbReference type="NCBI Taxonomy" id="2041385"/>
    <lineage>
        <taxon>Bacteria</taxon>
        <taxon>Pseudomonadati</taxon>
        <taxon>Pseudomonadota</taxon>
        <taxon>Alphaproteobacteria</taxon>
        <taxon>Hyphomicrobiales</taxon>
        <taxon>Rhizobiaceae</taxon>
        <taxon>Rhizobium/Agrobacterium group</taxon>
        <taxon>Rhizobium</taxon>
    </lineage>
</organism>
<gene>
    <name evidence="3" type="ORF">PR017_04740</name>
</gene>
<evidence type="ECO:0000256" key="1">
    <source>
        <dbReference type="SAM" id="MobiDB-lite"/>
    </source>
</evidence>
<accession>A0AAF1KWC3</accession>
<dbReference type="PROSITE" id="PS50943">
    <property type="entry name" value="HTH_CROC1"/>
    <property type="match status" value="1"/>
</dbReference>
<dbReference type="EMBL" id="CP117255">
    <property type="protein sequence ID" value="WFR96444.1"/>
    <property type="molecule type" value="Genomic_DNA"/>
</dbReference>
<reference evidence="3 4" key="1">
    <citation type="journal article" date="2018" name="Sci. Rep.">
        <title>Rhizobium tumorigenes sp. nov., a novel plant tumorigenic bacterium isolated from cane gall tumors on thornless blackberry.</title>
        <authorList>
            <person name="Kuzmanovi N."/>
            <person name="Smalla K."/>
            <person name="Gronow S."/>
            <person name="PuBawska J."/>
        </authorList>
    </citation>
    <scope>NUCLEOTIDE SEQUENCE [LARGE SCALE GENOMIC DNA]</scope>
    <source>
        <strain evidence="3 4">1078</strain>
    </source>
</reference>
<reference evidence="4" key="2">
    <citation type="journal article" date="2023" name="MicrobiologyOpen">
        <title>Genomics of the tumorigenes clade of the family Rhizobiaceae and description of Rhizobium rhododendri sp. nov.</title>
        <authorList>
            <person name="Kuzmanovic N."/>
            <person name="diCenzo G.C."/>
            <person name="Bunk B."/>
            <person name="Sproeer C."/>
            <person name="Fruehling A."/>
            <person name="Neumann-Schaal M."/>
            <person name="Overmann J."/>
            <person name="Smalla K."/>
        </authorList>
    </citation>
    <scope>NUCLEOTIDE SEQUENCE [LARGE SCALE GENOMIC DNA]</scope>
    <source>
        <strain evidence="4">1078</strain>
    </source>
</reference>
<evidence type="ECO:0000313" key="3">
    <source>
        <dbReference type="EMBL" id="WFR96444.1"/>
    </source>
</evidence>
<evidence type="ECO:0000313" key="4">
    <source>
        <dbReference type="Proteomes" id="UP000249499"/>
    </source>
</evidence>
<dbReference type="InterPro" id="IPR010982">
    <property type="entry name" value="Lambda_DNA-bd_dom_sf"/>
</dbReference>
<keyword evidence="4" id="KW-1185">Reference proteome</keyword>